<dbReference type="Proteomes" id="UP000245720">
    <property type="component" value="Unassembled WGS sequence"/>
</dbReference>
<comment type="caution">
    <text evidence="6">The sequence shown here is derived from an EMBL/GenBank/DDBJ whole genome shotgun (WGS) entry which is preliminary data.</text>
</comment>
<keyword evidence="3" id="KW-0408">Iron</keyword>
<keyword evidence="2" id="KW-0479">Metal-binding</keyword>
<evidence type="ECO:0000259" key="5">
    <source>
        <dbReference type="Pfam" id="PF04055"/>
    </source>
</evidence>
<dbReference type="InterPro" id="IPR050377">
    <property type="entry name" value="Radical_SAM_PqqE_MftC-like"/>
</dbReference>
<evidence type="ECO:0000256" key="1">
    <source>
        <dbReference type="ARBA" id="ARBA00022691"/>
    </source>
</evidence>
<dbReference type="InterPro" id="IPR058240">
    <property type="entry name" value="rSAM_sf"/>
</dbReference>
<keyword evidence="1" id="KW-0949">S-adenosyl-L-methionine</keyword>
<dbReference type="PANTHER" id="PTHR11228">
    <property type="entry name" value="RADICAL SAM DOMAIN PROTEIN"/>
    <property type="match status" value="1"/>
</dbReference>
<evidence type="ECO:0000256" key="4">
    <source>
        <dbReference type="ARBA" id="ARBA00023014"/>
    </source>
</evidence>
<proteinExistence type="predicted"/>
<dbReference type="SFLD" id="SFLDS00029">
    <property type="entry name" value="Radical_SAM"/>
    <property type="match status" value="1"/>
</dbReference>
<dbReference type="RefSeq" id="WP_109725558.1">
    <property type="nucleotide sequence ID" value="NZ_QGDI01000002.1"/>
</dbReference>
<evidence type="ECO:0000313" key="7">
    <source>
        <dbReference type="Proteomes" id="UP000245720"/>
    </source>
</evidence>
<name>A0A315Y2I8_RUMFL</name>
<dbReference type="GO" id="GO:0003824">
    <property type="term" value="F:catalytic activity"/>
    <property type="evidence" value="ECO:0007669"/>
    <property type="project" value="InterPro"/>
</dbReference>
<dbReference type="GO" id="GO:0046872">
    <property type="term" value="F:metal ion binding"/>
    <property type="evidence" value="ECO:0007669"/>
    <property type="project" value="UniProtKB-KW"/>
</dbReference>
<dbReference type="CDD" id="cd01335">
    <property type="entry name" value="Radical_SAM"/>
    <property type="match status" value="1"/>
</dbReference>
<dbReference type="Pfam" id="PF04055">
    <property type="entry name" value="Radical_SAM"/>
    <property type="match status" value="1"/>
</dbReference>
<dbReference type="OrthoDB" id="1846732at2"/>
<dbReference type="PANTHER" id="PTHR11228:SF7">
    <property type="entry name" value="PQQA PEPTIDE CYCLASE"/>
    <property type="match status" value="1"/>
</dbReference>
<evidence type="ECO:0000256" key="3">
    <source>
        <dbReference type="ARBA" id="ARBA00023004"/>
    </source>
</evidence>
<dbReference type="GO" id="GO:0051536">
    <property type="term" value="F:iron-sulfur cluster binding"/>
    <property type="evidence" value="ECO:0007669"/>
    <property type="project" value="UniProtKB-KW"/>
</dbReference>
<protein>
    <submittedName>
        <fullName evidence="6">Radical SAM family protein</fullName>
    </submittedName>
</protein>
<dbReference type="SUPFAM" id="SSF102114">
    <property type="entry name" value="Radical SAM enzymes"/>
    <property type="match status" value="1"/>
</dbReference>
<keyword evidence="4" id="KW-0411">Iron-sulfur</keyword>
<sequence length="362" mass="42058">MDKIKRFIECLLPITACNLKCSYCYVIQRDNRTNKMAEMKYTPEQIGLATKKDRWGGCCYFSICGAGETTIQKNIDEIAYNILKNGHYVNITTNGTVTKQLEKILSTCKEYVTHLHFCFSFHYIELMNHNLVDVFFKNFRLIKNSGASIMIQFNMCDEYLPYLNEMKDLCIRETGAAPQIAATREEEKNLEKIKLLTNYTKEEYIGFGKPFDSPLFYYTMKNFNVKRKEFCYAGDWAMNLNLGTGVMRRCYCSYIRQDVFKKPSEKIRFLAIGHACGSPFCMNSSHFMSLGVIPEVESPSYAALRNRNEGEWYSDEMNEFLSSKLYDSNEEYSFPKKILCDCVGIADTFVRKTYSIYRKIKG</sequence>
<dbReference type="InterPro" id="IPR013785">
    <property type="entry name" value="Aldolase_TIM"/>
</dbReference>
<dbReference type="AlphaFoldDB" id="A0A315Y2I8"/>
<feature type="domain" description="Radical SAM core" evidence="5">
    <location>
        <begin position="13"/>
        <end position="116"/>
    </location>
</feature>
<accession>A0A315Y2I8</accession>
<dbReference type="InterPro" id="IPR007197">
    <property type="entry name" value="rSAM"/>
</dbReference>
<organism evidence="6 7">
    <name type="scientific">Ruminococcus flavefaciens</name>
    <dbReference type="NCBI Taxonomy" id="1265"/>
    <lineage>
        <taxon>Bacteria</taxon>
        <taxon>Bacillati</taxon>
        <taxon>Bacillota</taxon>
        <taxon>Clostridia</taxon>
        <taxon>Eubacteriales</taxon>
        <taxon>Oscillospiraceae</taxon>
        <taxon>Ruminococcus</taxon>
    </lineage>
</organism>
<dbReference type="EMBL" id="QGDI01000002">
    <property type="protein sequence ID" value="PWJ14697.1"/>
    <property type="molecule type" value="Genomic_DNA"/>
</dbReference>
<evidence type="ECO:0000256" key="2">
    <source>
        <dbReference type="ARBA" id="ARBA00022723"/>
    </source>
</evidence>
<reference evidence="6 7" key="1">
    <citation type="submission" date="2018-05" db="EMBL/GenBank/DDBJ databases">
        <title>The Hungate 1000. A catalogue of reference genomes from the rumen microbiome.</title>
        <authorList>
            <person name="Kelly W."/>
        </authorList>
    </citation>
    <scope>NUCLEOTIDE SEQUENCE [LARGE SCALE GENOMIC DNA]</scope>
    <source>
        <strain evidence="6 7">SAb67</strain>
    </source>
</reference>
<evidence type="ECO:0000313" key="6">
    <source>
        <dbReference type="EMBL" id="PWJ14697.1"/>
    </source>
</evidence>
<dbReference type="Gene3D" id="3.20.20.70">
    <property type="entry name" value="Aldolase class I"/>
    <property type="match status" value="1"/>
</dbReference>
<gene>
    <name evidence="6" type="ORF">IE37_00682</name>
</gene>